<feature type="compositionally biased region" description="Low complexity" evidence="3">
    <location>
        <begin position="229"/>
        <end position="240"/>
    </location>
</feature>
<sequence length="315" mass="33179">MHGTALRSARPTVGCNTFVTTIGASEDAAGLGSSSQRLTFVELWDIGSHERYKALRSSFYVDVGGVIIVTDGAESKKRQATVRKWAAEVASRARFASALPPEEAAANPGSLPVPCLVINNKADLRGRQGAWRRNLLTWFSTFLQQFKFRRRLGALMRPASGSMMPDERSCVTTVAASATQGSLDTAAVSSFFTECASLRFAAGSSAGARSAGRRMAVQGAYSGAQQHKPPLGHSPGLTSGPSPPSASPYTSPQMENGGPVSTSSWGGFSAPSRTTSFHSTLSSVGDFGHAWEQAPRHRPAVEELGDAGDDSADLV</sequence>
<evidence type="ECO:0000313" key="4">
    <source>
        <dbReference type="EMBL" id="CAL5218944.1"/>
    </source>
</evidence>
<evidence type="ECO:0000256" key="1">
    <source>
        <dbReference type="ARBA" id="ARBA00022741"/>
    </source>
</evidence>
<evidence type="ECO:0000313" key="5">
    <source>
        <dbReference type="Proteomes" id="UP001497392"/>
    </source>
</evidence>
<feature type="compositionally biased region" description="Polar residues" evidence="3">
    <location>
        <begin position="259"/>
        <end position="283"/>
    </location>
</feature>
<dbReference type="EMBL" id="CAXHTA020000001">
    <property type="protein sequence ID" value="CAL5218944.1"/>
    <property type="molecule type" value="Genomic_DNA"/>
</dbReference>
<feature type="compositionally biased region" description="Acidic residues" evidence="3">
    <location>
        <begin position="303"/>
        <end position="315"/>
    </location>
</feature>
<name>A0ABP1FKA3_9CHLO</name>
<keyword evidence="1" id="KW-0547">Nucleotide-binding</keyword>
<evidence type="ECO:0000256" key="3">
    <source>
        <dbReference type="SAM" id="MobiDB-lite"/>
    </source>
</evidence>
<comment type="caution">
    <text evidence="4">The sequence shown here is derived from an EMBL/GenBank/DDBJ whole genome shotgun (WGS) entry which is preliminary data.</text>
</comment>
<dbReference type="Proteomes" id="UP001497392">
    <property type="component" value="Unassembled WGS sequence"/>
</dbReference>
<protein>
    <submittedName>
        <fullName evidence="4">G695 protein</fullName>
    </submittedName>
</protein>
<dbReference type="InterPro" id="IPR027417">
    <property type="entry name" value="P-loop_NTPase"/>
</dbReference>
<dbReference type="PANTHER" id="PTHR24073">
    <property type="entry name" value="DRAB5-RELATED"/>
    <property type="match status" value="1"/>
</dbReference>
<feature type="region of interest" description="Disordered" evidence="3">
    <location>
        <begin position="217"/>
        <end position="315"/>
    </location>
</feature>
<reference evidence="4 5" key="1">
    <citation type="submission" date="2024-06" db="EMBL/GenBank/DDBJ databases">
        <authorList>
            <person name="Kraege A."/>
            <person name="Thomma B."/>
        </authorList>
    </citation>
    <scope>NUCLEOTIDE SEQUENCE [LARGE SCALE GENOMIC DNA]</scope>
</reference>
<dbReference type="SUPFAM" id="SSF52540">
    <property type="entry name" value="P-loop containing nucleoside triphosphate hydrolases"/>
    <property type="match status" value="1"/>
</dbReference>
<keyword evidence="2" id="KW-0342">GTP-binding</keyword>
<accession>A0ABP1FKA3</accession>
<dbReference type="Pfam" id="PF08477">
    <property type="entry name" value="Roc"/>
    <property type="match status" value="1"/>
</dbReference>
<evidence type="ECO:0000256" key="2">
    <source>
        <dbReference type="ARBA" id="ARBA00023134"/>
    </source>
</evidence>
<keyword evidence="5" id="KW-1185">Reference proteome</keyword>
<organism evidence="4 5">
    <name type="scientific">Coccomyxa viridis</name>
    <dbReference type="NCBI Taxonomy" id="1274662"/>
    <lineage>
        <taxon>Eukaryota</taxon>
        <taxon>Viridiplantae</taxon>
        <taxon>Chlorophyta</taxon>
        <taxon>core chlorophytes</taxon>
        <taxon>Trebouxiophyceae</taxon>
        <taxon>Trebouxiophyceae incertae sedis</taxon>
        <taxon>Coccomyxaceae</taxon>
        <taxon>Coccomyxa</taxon>
    </lineage>
</organism>
<dbReference type="Gene3D" id="3.40.50.300">
    <property type="entry name" value="P-loop containing nucleotide triphosphate hydrolases"/>
    <property type="match status" value="1"/>
</dbReference>
<proteinExistence type="predicted"/>
<gene>
    <name evidence="4" type="primary">g695</name>
    <name evidence="4" type="ORF">VP750_LOCUS603</name>
</gene>